<name>A0ABY5ZQM3_9BACT</name>
<evidence type="ECO:0000313" key="2">
    <source>
        <dbReference type="EMBL" id="UWZ81477.1"/>
    </source>
</evidence>
<reference evidence="2" key="1">
    <citation type="journal article" date="2022" name="Environ. Microbiol.">
        <title>Geoalkalibacter halelectricus SAP #1 sp. nov. possessing extracellular electron transfer and mineral#reducing capabilities from a haloalkaline environment.</title>
        <authorList>
            <person name="Yadav S."/>
            <person name="Singh R."/>
            <person name="Sundharam S.S."/>
            <person name="Chaudhary S."/>
            <person name="Krishnamurthi S."/>
            <person name="Patil S.A."/>
        </authorList>
    </citation>
    <scope>NUCLEOTIDE SEQUENCE</scope>
    <source>
        <strain evidence="2">SAP-1</strain>
    </source>
</reference>
<protein>
    <recommendedName>
        <fullName evidence="4">Gas vesicle protein</fullName>
    </recommendedName>
</protein>
<gene>
    <name evidence="2" type="ORF">L9S41_08795</name>
</gene>
<sequence length="135" mass="14388">MSESNGKHQEHGGATGPAKGGKSMSGIFLSSRNLYLMLGGAAGTLALKALAKKSDLWRPAAVGAVKEGIAFKEWVATRLETFKEDVEDLVAEAAVAYQTEEAADSDFAEKEREILEKMAKFIDERLAEVGGKKGA</sequence>
<feature type="compositionally biased region" description="Basic and acidic residues" evidence="1">
    <location>
        <begin position="1"/>
        <end position="11"/>
    </location>
</feature>
<proteinExistence type="predicted"/>
<dbReference type="RefSeq" id="WP_260749852.1">
    <property type="nucleotide sequence ID" value="NZ_CP092109.1"/>
</dbReference>
<dbReference type="EMBL" id="CP092109">
    <property type="protein sequence ID" value="UWZ81477.1"/>
    <property type="molecule type" value="Genomic_DNA"/>
</dbReference>
<organism evidence="2 3">
    <name type="scientific">Geoalkalibacter halelectricus</name>
    <dbReference type="NCBI Taxonomy" id="2847045"/>
    <lineage>
        <taxon>Bacteria</taxon>
        <taxon>Pseudomonadati</taxon>
        <taxon>Thermodesulfobacteriota</taxon>
        <taxon>Desulfuromonadia</taxon>
        <taxon>Desulfuromonadales</taxon>
        <taxon>Geoalkalibacteraceae</taxon>
        <taxon>Geoalkalibacter</taxon>
    </lineage>
</organism>
<evidence type="ECO:0000313" key="3">
    <source>
        <dbReference type="Proteomes" id="UP001060414"/>
    </source>
</evidence>
<evidence type="ECO:0008006" key="4">
    <source>
        <dbReference type="Google" id="ProtNLM"/>
    </source>
</evidence>
<feature type="region of interest" description="Disordered" evidence="1">
    <location>
        <begin position="1"/>
        <end position="23"/>
    </location>
</feature>
<accession>A0ABY5ZQM3</accession>
<dbReference type="Proteomes" id="UP001060414">
    <property type="component" value="Chromosome"/>
</dbReference>
<keyword evidence="3" id="KW-1185">Reference proteome</keyword>
<evidence type="ECO:0000256" key="1">
    <source>
        <dbReference type="SAM" id="MobiDB-lite"/>
    </source>
</evidence>